<keyword evidence="6" id="KW-1185">Reference proteome</keyword>
<dbReference type="GO" id="GO:0006310">
    <property type="term" value="P:DNA recombination"/>
    <property type="evidence" value="ECO:0007669"/>
    <property type="project" value="UniProtKB-KW"/>
</dbReference>
<organism evidence="5 6">
    <name type="scientific">Thermobifida fusca TM51</name>
    <dbReference type="NCBI Taxonomy" id="1169414"/>
    <lineage>
        <taxon>Bacteria</taxon>
        <taxon>Bacillati</taxon>
        <taxon>Actinomycetota</taxon>
        <taxon>Actinomycetes</taxon>
        <taxon>Streptosporangiales</taxon>
        <taxon>Nocardiopsidaceae</taxon>
        <taxon>Thermobifida</taxon>
    </lineage>
</organism>
<feature type="domain" description="Core-binding (CB)" evidence="4">
    <location>
        <begin position="29"/>
        <end position="115"/>
    </location>
</feature>
<dbReference type="Gene3D" id="1.10.443.10">
    <property type="entry name" value="Intergrase catalytic core"/>
    <property type="match status" value="1"/>
</dbReference>
<evidence type="ECO:0000313" key="5">
    <source>
        <dbReference type="EMBL" id="EOR71127.1"/>
    </source>
</evidence>
<reference evidence="5 6" key="1">
    <citation type="journal article" date="2013" name="Genome Announc.">
        <title>Draft Genome Sequence of the Lignocellulose Decomposer Thermobifida fusca Strain TM51.</title>
        <authorList>
            <person name="Toth A."/>
            <person name="Barna T."/>
            <person name="Nagy I."/>
            <person name="Horvath B."/>
            <person name="Nagy I."/>
            <person name="Tancsics A."/>
            <person name="Kriszt B."/>
            <person name="Baka E."/>
            <person name="Fekete C."/>
            <person name="Kukolya J."/>
        </authorList>
    </citation>
    <scope>NUCLEOTIDE SEQUENCE [LARGE SCALE GENOMIC DNA]</scope>
    <source>
        <strain evidence="5 6">TM51</strain>
    </source>
</reference>
<dbReference type="InterPro" id="IPR013762">
    <property type="entry name" value="Integrase-like_cat_sf"/>
</dbReference>
<dbReference type="InterPro" id="IPR010998">
    <property type="entry name" value="Integrase_recombinase_N"/>
</dbReference>
<name>A0A9P2T9Y1_THEFU</name>
<evidence type="ECO:0000313" key="6">
    <source>
        <dbReference type="Proteomes" id="UP000014184"/>
    </source>
</evidence>
<dbReference type="Proteomes" id="UP000014184">
    <property type="component" value="Unassembled WGS sequence"/>
</dbReference>
<gene>
    <name evidence="5" type="ORF">TM51_09271</name>
</gene>
<keyword evidence="2" id="KW-0233">DNA recombination</keyword>
<evidence type="ECO:0000256" key="2">
    <source>
        <dbReference type="ARBA" id="ARBA00023172"/>
    </source>
</evidence>
<dbReference type="Gene3D" id="1.10.150.130">
    <property type="match status" value="1"/>
</dbReference>
<proteinExistence type="predicted"/>
<dbReference type="SUPFAM" id="SSF56349">
    <property type="entry name" value="DNA breaking-rejoining enzymes"/>
    <property type="match status" value="1"/>
</dbReference>
<dbReference type="InterPro" id="IPR044068">
    <property type="entry name" value="CB"/>
</dbReference>
<dbReference type="EMBL" id="AOSG01000050">
    <property type="protein sequence ID" value="EOR71127.1"/>
    <property type="molecule type" value="Genomic_DNA"/>
</dbReference>
<dbReference type="GO" id="GO:0003677">
    <property type="term" value="F:DNA binding"/>
    <property type="evidence" value="ECO:0007669"/>
    <property type="project" value="UniProtKB-UniRule"/>
</dbReference>
<dbReference type="PROSITE" id="PS51900">
    <property type="entry name" value="CB"/>
    <property type="match status" value="1"/>
</dbReference>
<evidence type="ECO:0000256" key="3">
    <source>
        <dbReference type="PROSITE-ProRule" id="PRU01248"/>
    </source>
</evidence>
<dbReference type="GO" id="GO:0015074">
    <property type="term" value="P:DNA integration"/>
    <property type="evidence" value="ECO:0007669"/>
    <property type="project" value="InterPro"/>
</dbReference>
<dbReference type="InterPro" id="IPR011010">
    <property type="entry name" value="DNA_brk_join_enz"/>
</dbReference>
<protein>
    <recommendedName>
        <fullName evidence="4">Core-binding (CB) domain-containing protein</fullName>
    </recommendedName>
</protein>
<comment type="caution">
    <text evidence="5">The sequence shown here is derived from an EMBL/GenBank/DDBJ whole genome shotgun (WGS) entry which is preliminary data.</text>
</comment>
<keyword evidence="1 3" id="KW-0238">DNA-binding</keyword>
<dbReference type="AlphaFoldDB" id="A0A9P2T9Y1"/>
<accession>A0A9P2T9Y1</accession>
<evidence type="ECO:0000259" key="4">
    <source>
        <dbReference type="PROSITE" id="PS51900"/>
    </source>
</evidence>
<sequence>MGAAERWAKQVEAKKAIHEVVIAPRGQRRSFREAAEEFLRTRVGNRSTTAHYGYSLRNHVYGFEVAAGVAFGDLADVEVSREHVKSLVRHLTDRFAPNTVASIFIAVAAVFTDLRKSGVIERSPCANVPLPEHVESRVFVPVTLQQLDTLASRLHGPWQIAPYLGHAAGLRIGEALAVRLDQLVEGEEGWVLRITRQVLGAQRLAPLKHRRADQFREVPVPEFLYQRIMEHAERWSIPEDGFLCPGRSAPYVHRPSFYEDFRDGVGPRNCRTNSLSIGCGTTSRRGVSVGGCRFHRCRGFWGMPARRLRSVSTGTCCGGRCRRPAGCWMRGIGNSVTRLVSACQQCDGMVSVLEVLTCGKWVE</sequence>
<evidence type="ECO:0000256" key="1">
    <source>
        <dbReference type="ARBA" id="ARBA00023125"/>
    </source>
</evidence>